<feature type="transmembrane region" description="Helical" evidence="8">
    <location>
        <begin position="405"/>
        <end position="424"/>
    </location>
</feature>
<dbReference type="AlphaFoldDB" id="A0A1Q9LQ19"/>
<evidence type="ECO:0000313" key="10">
    <source>
        <dbReference type="EMBL" id="OLR94128.1"/>
    </source>
</evidence>
<comment type="caution">
    <text evidence="10">The sequence shown here is derived from an EMBL/GenBank/DDBJ whole genome shotgun (WGS) entry which is preliminary data.</text>
</comment>
<feature type="transmembrane region" description="Helical" evidence="8">
    <location>
        <begin position="270"/>
        <end position="295"/>
    </location>
</feature>
<evidence type="ECO:0000256" key="2">
    <source>
        <dbReference type="ARBA" id="ARBA00022448"/>
    </source>
</evidence>
<dbReference type="GO" id="GO:0022857">
    <property type="term" value="F:transmembrane transporter activity"/>
    <property type="evidence" value="ECO:0007669"/>
    <property type="project" value="InterPro"/>
</dbReference>
<feature type="transmembrane region" description="Helical" evidence="8">
    <location>
        <begin position="361"/>
        <end position="384"/>
    </location>
</feature>
<gene>
    <name evidence="10" type="ORF">BJP25_09950</name>
</gene>
<dbReference type="RefSeq" id="WP_075973509.1">
    <property type="nucleotide sequence ID" value="NZ_MKQR01000007.1"/>
</dbReference>
<keyword evidence="4 8" id="KW-0812">Transmembrane</keyword>
<feature type="transmembrane region" description="Helical" evidence="8">
    <location>
        <begin position="171"/>
        <end position="189"/>
    </location>
</feature>
<name>A0A1Q9LQ19_9PSEU</name>
<feature type="transmembrane region" description="Helical" evidence="8">
    <location>
        <begin position="106"/>
        <end position="128"/>
    </location>
</feature>
<protein>
    <recommendedName>
        <fullName evidence="9">Major facilitator superfamily (MFS) profile domain-containing protein</fullName>
    </recommendedName>
</protein>
<dbReference type="InterPro" id="IPR005829">
    <property type="entry name" value="Sugar_transporter_CS"/>
</dbReference>
<evidence type="ECO:0000256" key="8">
    <source>
        <dbReference type="SAM" id="Phobius"/>
    </source>
</evidence>
<dbReference type="Pfam" id="PF07690">
    <property type="entry name" value="MFS_1"/>
    <property type="match status" value="1"/>
</dbReference>
<dbReference type="Gene3D" id="1.20.1720.10">
    <property type="entry name" value="Multidrug resistance protein D"/>
    <property type="match status" value="1"/>
</dbReference>
<evidence type="ECO:0000256" key="6">
    <source>
        <dbReference type="ARBA" id="ARBA00023136"/>
    </source>
</evidence>
<dbReference type="GO" id="GO:0005886">
    <property type="term" value="C:plasma membrane"/>
    <property type="evidence" value="ECO:0007669"/>
    <property type="project" value="UniProtKB-SubCell"/>
</dbReference>
<evidence type="ECO:0000259" key="9">
    <source>
        <dbReference type="PROSITE" id="PS50850"/>
    </source>
</evidence>
<dbReference type="Proteomes" id="UP000186040">
    <property type="component" value="Unassembled WGS sequence"/>
</dbReference>
<keyword evidence="11" id="KW-1185">Reference proteome</keyword>
<dbReference type="InterPro" id="IPR036259">
    <property type="entry name" value="MFS_trans_sf"/>
</dbReference>
<dbReference type="PANTHER" id="PTHR42718:SF48">
    <property type="entry name" value="CONSERVED TWO-DOMAIN MEMBRANE PROTEIN-RELATED"/>
    <property type="match status" value="1"/>
</dbReference>
<accession>A0A1Q9LQ19</accession>
<feature type="transmembrane region" description="Helical" evidence="8">
    <location>
        <begin position="140"/>
        <end position="165"/>
    </location>
</feature>
<evidence type="ECO:0000256" key="7">
    <source>
        <dbReference type="SAM" id="MobiDB-lite"/>
    </source>
</evidence>
<dbReference type="InterPro" id="IPR020846">
    <property type="entry name" value="MFS_dom"/>
</dbReference>
<reference evidence="10 11" key="1">
    <citation type="submission" date="2016-10" db="EMBL/GenBank/DDBJ databases">
        <title>The Draft Genome Sequence of Actinokineospora bangkokensis 44EHWT reveals the biosynthetic pathway of antifungal compounds Thailandins with unusual extender unit butylmalonyl-CoA.</title>
        <authorList>
            <person name="Greule A."/>
            <person name="Intra B."/>
            <person name="Flemming S."/>
            <person name="Rommel M.G."/>
            <person name="Panbangred W."/>
            <person name="Bechthold A."/>
        </authorList>
    </citation>
    <scope>NUCLEOTIDE SEQUENCE [LARGE SCALE GENOMIC DNA]</scope>
    <source>
        <strain evidence="10 11">44EHW</strain>
    </source>
</reference>
<dbReference type="EMBL" id="MKQR01000007">
    <property type="protein sequence ID" value="OLR94128.1"/>
    <property type="molecule type" value="Genomic_DNA"/>
</dbReference>
<feature type="transmembrane region" description="Helical" evidence="8">
    <location>
        <begin position="50"/>
        <end position="68"/>
    </location>
</feature>
<comment type="subcellular location">
    <subcellularLocation>
        <location evidence="1">Cell membrane</location>
        <topology evidence="1">Multi-pass membrane protein</topology>
    </subcellularLocation>
</comment>
<feature type="region of interest" description="Disordered" evidence="7">
    <location>
        <begin position="469"/>
        <end position="496"/>
    </location>
</feature>
<feature type="transmembrane region" description="Helical" evidence="8">
    <location>
        <begin position="335"/>
        <end position="355"/>
    </location>
</feature>
<feature type="transmembrane region" description="Helical" evidence="8">
    <location>
        <begin position="226"/>
        <end position="249"/>
    </location>
</feature>
<dbReference type="PRINTS" id="PR01036">
    <property type="entry name" value="TCRTETB"/>
</dbReference>
<dbReference type="PROSITE" id="PS50850">
    <property type="entry name" value="MFS"/>
    <property type="match status" value="1"/>
</dbReference>
<dbReference type="SUPFAM" id="SSF103473">
    <property type="entry name" value="MFS general substrate transporter"/>
    <property type="match status" value="1"/>
</dbReference>
<organism evidence="10 11">
    <name type="scientific">Actinokineospora bangkokensis</name>
    <dbReference type="NCBI Taxonomy" id="1193682"/>
    <lineage>
        <taxon>Bacteria</taxon>
        <taxon>Bacillati</taxon>
        <taxon>Actinomycetota</taxon>
        <taxon>Actinomycetes</taxon>
        <taxon>Pseudonocardiales</taxon>
        <taxon>Pseudonocardiaceae</taxon>
        <taxon>Actinokineospora</taxon>
    </lineage>
</organism>
<dbReference type="OrthoDB" id="7375466at2"/>
<dbReference type="InterPro" id="IPR004638">
    <property type="entry name" value="EmrB-like"/>
</dbReference>
<dbReference type="PANTHER" id="PTHR42718">
    <property type="entry name" value="MAJOR FACILITATOR SUPERFAMILY MULTIDRUG TRANSPORTER MFSC"/>
    <property type="match status" value="1"/>
</dbReference>
<sequence>MTEETKSAGRTRAILLTASGGAFLSMLDSTVANLAVPDLHKAFPTVTVSSLSWVISAYAVMFAALLAPSGRLADVLGRRALFAGGVGLFTVASLACALAPNLPSLVVARLVQGAGAAAMIPASLTILLMDGPADKRAQSIGLWSAASALAAAVGPTVGGVLVDLFGWRSVFYINLPFGVLLVLATLRLLPPVAKGTRGALPDPLGTLLLALGVGGLTMGVTEGGTWGWADAKTLGCFAVGVLALLAAVLRSRRHPVPALETSLWSNPTFVATNTTSLFYGMAQYPWLLVGVLYIIDVWSYSPLQAGLAMTPGAIVASIAALRMGKIAPKIGGPRAVTLLGLGAFVVCGLWFSFGLTDGPAFLALWLPGGFLVGFGMGSATLGTSQAAAVSAPPTRFASSSGLNTTARQFGGALGIAMCAVILQLKSGPDGSLDVPAYAAVYQACTVLVIIAFLVALVWLRFPAPAAPAQQAAPAKPAETPAATAGGTPAAVATPAE</sequence>
<evidence type="ECO:0000256" key="3">
    <source>
        <dbReference type="ARBA" id="ARBA00022475"/>
    </source>
</evidence>
<keyword evidence="6 8" id="KW-0472">Membrane</keyword>
<feature type="domain" description="Major facilitator superfamily (MFS) profile" evidence="9">
    <location>
        <begin position="14"/>
        <end position="463"/>
    </location>
</feature>
<keyword evidence="2" id="KW-0813">Transport</keyword>
<proteinExistence type="predicted"/>
<feature type="transmembrane region" description="Helical" evidence="8">
    <location>
        <begin position="436"/>
        <end position="459"/>
    </location>
</feature>
<dbReference type="STRING" id="1193682.BJP25_09950"/>
<dbReference type="PROSITE" id="PS00216">
    <property type="entry name" value="SUGAR_TRANSPORT_1"/>
    <property type="match status" value="1"/>
</dbReference>
<evidence type="ECO:0000256" key="1">
    <source>
        <dbReference type="ARBA" id="ARBA00004651"/>
    </source>
</evidence>
<keyword evidence="5 8" id="KW-1133">Transmembrane helix</keyword>
<keyword evidence="3" id="KW-1003">Cell membrane</keyword>
<dbReference type="Gene3D" id="1.20.1250.20">
    <property type="entry name" value="MFS general substrate transporter like domains"/>
    <property type="match status" value="1"/>
</dbReference>
<evidence type="ECO:0000256" key="5">
    <source>
        <dbReference type="ARBA" id="ARBA00022989"/>
    </source>
</evidence>
<feature type="transmembrane region" description="Helical" evidence="8">
    <location>
        <begin position="201"/>
        <end position="220"/>
    </location>
</feature>
<feature type="transmembrane region" description="Helical" evidence="8">
    <location>
        <begin position="301"/>
        <end position="323"/>
    </location>
</feature>
<evidence type="ECO:0000256" key="4">
    <source>
        <dbReference type="ARBA" id="ARBA00022692"/>
    </source>
</evidence>
<evidence type="ECO:0000313" key="11">
    <source>
        <dbReference type="Proteomes" id="UP000186040"/>
    </source>
</evidence>
<dbReference type="NCBIfam" id="TIGR00711">
    <property type="entry name" value="efflux_EmrB"/>
    <property type="match status" value="1"/>
</dbReference>
<dbReference type="InterPro" id="IPR011701">
    <property type="entry name" value="MFS"/>
</dbReference>
<feature type="transmembrane region" description="Helical" evidence="8">
    <location>
        <begin position="80"/>
        <end position="100"/>
    </location>
</feature>